<dbReference type="GO" id="GO:0008483">
    <property type="term" value="F:transaminase activity"/>
    <property type="evidence" value="ECO:0007669"/>
    <property type="project" value="UniProtKB-KW"/>
</dbReference>
<dbReference type="InterPro" id="IPR050596">
    <property type="entry name" value="AspAT/PAT-like"/>
</dbReference>
<evidence type="ECO:0000256" key="5">
    <source>
        <dbReference type="ARBA" id="ARBA00022898"/>
    </source>
</evidence>
<feature type="domain" description="Aminotransferase class I/classII large" evidence="7">
    <location>
        <begin position="77"/>
        <end position="422"/>
    </location>
</feature>
<keyword evidence="5" id="KW-0663">Pyridoxal phosphate</keyword>
<evidence type="ECO:0000256" key="2">
    <source>
        <dbReference type="ARBA" id="ARBA00007441"/>
    </source>
</evidence>
<keyword evidence="4 6" id="KW-0808">Transferase</keyword>
<dbReference type="InterPro" id="IPR004839">
    <property type="entry name" value="Aminotransferase_I/II_large"/>
</dbReference>
<dbReference type="Gene3D" id="3.40.640.10">
    <property type="entry name" value="Type I PLP-dependent aspartate aminotransferase-like (Major domain)"/>
    <property type="match status" value="1"/>
</dbReference>
<dbReference type="EMBL" id="CADIKH010000039">
    <property type="protein sequence ID" value="CAB3769029.1"/>
    <property type="molecule type" value="Genomic_DNA"/>
</dbReference>
<comment type="similarity">
    <text evidence="2 6">Belongs to the class-I pyridoxal-phosphate-dependent aminotransferase family.</text>
</comment>
<evidence type="ECO:0000256" key="4">
    <source>
        <dbReference type="ARBA" id="ARBA00022679"/>
    </source>
</evidence>
<evidence type="ECO:0000259" key="7">
    <source>
        <dbReference type="Pfam" id="PF00155"/>
    </source>
</evidence>
<dbReference type="GO" id="GO:0030170">
    <property type="term" value="F:pyridoxal phosphate binding"/>
    <property type="evidence" value="ECO:0007669"/>
    <property type="project" value="InterPro"/>
</dbReference>
<keyword evidence="3 6" id="KW-0032">Aminotransferase</keyword>
<dbReference type="InterPro" id="IPR015424">
    <property type="entry name" value="PyrdxlP-dep_Trfase"/>
</dbReference>
<dbReference type="InterPro" id="IPR004838">
    <property type="entry name" value="NHTrfase_class1_PyrdxlP-BS"/>
</dbReference>
<evidence type="ECO:0000256" key="3">
    <source>
        <dbReference type="ARBA" id="ARBA00022576"/>
    </source>
</evidence>
<evidence type="ECO:0000256" key="1">
    <source>
        <dbReference type="ARBA" id="ARBA00001933"/>
    </source>
</evidence>
<dbReference type="InterPro" id="IPR015421">
    <property type="entry name" value="PyrdxlP-dep_Trfase_major"/>
</dbReference>
<dbReference type="PROSITE" id="PS00105">
    <property type="entry name" value="AA_TRANSFER_CLASS_1"/>
    <property type="match status" value="1"/>
</dbReference>
<evidence type="ECO:0000313" key="8">
    <source>
        <dbReference type="EMBL" id="CAB3769029.1"/>
    </source>
</evidence>
<accession>A0A6J5ERA8</accession>
<evidence type="ECO:0000313" key="9">
    <source>
        <dbReference type="Proteomes" id="UP000494363"/>
    </source>
</evidence>
<name>A0A6J5ERA8_9BURK</name>
<sequence>MRIQTIGFRQRKSIDGPYATPMVNVRMSNSVSNVSPIPEARATVQSLRSSQIREVANAGIGLPNVLPFWFGESDRVTPSFIRDAAMAALADGATFYTHNLGIEPLRAALARYVSGLHGATALDHVAVTSAGVNALMLATQLIVEAGDRVVEVTPLWPNLVEMPRILGAHVETVPLRYGRNGWSLDLDELLAALTPDTRMLMVNSPNNPTGWVMSRDDQRAVLDHCRRHGIWIIADEVYERLYYGAELALNEIGSRVAPSFLDLAARDERVICVNSFSKAWLMTGWRLGWMIAPSALMDDLCKLVEYNTSCAPSFVQRAGIAAVEQGETLIRTLTRDLHASRDHLLHALSRMPDVDVKAPAGAMYLFFSLPGATDSLALCKSLVRDAGLGLAPGSAFGPEGEGFVRWCYACDRTRLNTGLDRLTRFLKAG</sequence>
<dbReference type="NCBIfam" id="NF004770">
    <property type="entry name" value="PRK06108.1"/>
    <property type="match status" value="1"/>
</dbReference>
<proteinExistence type="inferred from homology"/>
<dbReference type="PANTHER" id="PTHR46383">
    <property type="entry name" value="ASPARTATE AMINOTRANSFERASE"/>
    <property type="match status" value="1"/>
</dbReference>
<keyword evidence="9" id="KW-1185">Reference proteome</keyword>
<reference evidence="8 9" key="1">
    <citation type="submission" date="2020-04" db="EMBL/GenBank/DDBJ databases">
        <authorList>
            <person name="De Canck E."/>
        </authorList>
    </citation>
    <scope>NUCLEOTIDE SEQUENCE [LARGE SCALE GENOMIC DNA]</scope>
    <source>
        <strain evidence="8 9">LMG 29542</strain>
    </source>
</reference>
<dbReference type="EC" id="2.6.1.-" evidence="6"/>
<dbReference type="Pfam" id="PF00155">
    <property type="entry name" value="Aminotran_1_2"/>
    <property type="match status" value="1"/>
</dbReference>
<dbReference type="PANTHER" id="PTHR46383:SF2">
    <property type="entry name" value="AMINOTRANSFERASE"/>
    <property type="match status" value="1"/>
</dbReference>
<gene>
    <name evidence="8" type="primary">dapX_1</name>
    <name evidence="8" type="ORF">LMG29542_06014</name>
</gene>
<dbReference type="CDD" id="cd00609">
    <property type="entry name" value="AAT_like"/>
    <property type="match status" value="1"/>
</dbReference>
<dbReference type="AlphaFoldDB" id="A0A6J5ERA8"/>
<dbReference type="GO" id="GO:0006520">
    <property type="term" value="P:amino acid metabolic process"/>
    <property type="evidence" value="ECO:0007669"/>
    <property type="project" value="InterPro"/>
</dbReference>
<comment type="cofactor">
    <cofactor evidence="1 6">
        <name>pyridoxal 5'-phosphate</name>
        <dbReference type="ChEBI" id="CHEBI:597326"/>
    </cofactor>
</comment>
<protein>
    <recommendedName>
        <fullName evidence="6">Aminotransferase</fullName>
        <ecNumber evidence="6">2.6.1.-</ecNumber>
    </recommendedName>
</protein>
<dbReference type="SUPFAM" id="SSF53383">
    <property type="entry name" value="PLP-dependent transferases"/>
    <property type="match status" value="1"/>
</dbReference>
<dbReference type="Proteomes" id="UP000494363">
    <property type="component" value="Unassembled WGS sequence"/>
</dbReference>
<organism evidence="8 9">
    <name type="scientific">Paraburkholderia humisilvae</name>
    <dbReference type="NCBI Taxonomy" id="627669"/>
    <lineage>
        <taxon>Bacteria</taxon>
        <taxon>Pseudomonadati</taxon>
        <taxon>Pseudomonadota</taxon>
        <taxon>Betaproteobacteria</taxon>
        <taxon>Burkholderiales</taxon>
        <taxon>Burkholderiaceae</taxon>
        <taxon>Paraburkholderia</taxon>
    </lineage>
</organism>
<evidence type="ECO:0000256" key="6">
    <source>
        <dbReference type="RuleBase" id="RU000481"/>
    </source>
</evidence>